<evidence type="ECO:0000256" key="1">
    <source>
        <dbReference type="SAM" id="MobiDB-lite"/>
    </source>
</evidence>
<comment type="caution">
    <text evidence="2">The sequence shown here is derived from an EMBL/GenBank/DDBJ whole genome shotgun (WGS) entry which is preliminary data.</text>
</comment>
<protein>
    <submittedName>
        <fullName evidence="2">Uncharacterized protein</fullName>
    </submittedName>
</protein>
<keyword evidence="3" id="KW-1185">Reference proteome</keyword>
<dbReference type="EMBL" id="JAUSUQ010000012">
    <property type="protein sequence ID" value="MDQ0340250.1"/>
    <property type="molecule type" value="Genomic_DNA"/>
</dbReference>
<feature type="compositionally biased region" description="Basic and acidic residues" evidence="1">
    <location>
        <begin position="1"/>
        <end position="13"/>
    </location>
</feature>
<feature type="region of interest" description="Disordered" evidence="1">
    <location>
        <begin position="1"/>
        <end position="29"/>
    </location>
</feature>
<sequence length="128" mass="15099">MSLAERIQKEKTKPAKKYQRPPIWEDPRPDLEEDHPLWKRFLKLATNWPEEKEAYELTSVLNGMRCGGTLLVQGKNGGYVLRPLIDPERGWASQEDYEELRDKFLKPHFEKVKVVLKLLNEDVREGRI</sequence>
<dbReference type="RefSeq" id="WP_307341542.1">
    <property type="nucleotide sequence ID" value="NZ_JAUSUQ010000012.1"/>
</dbReference>
<name>A0ABU0CV47_9BACI</name>
<gene>
    <name evidence="2" type="ORF">J2S00_003055</name>
</gene>
<evidence type="ECO:0000313" key="3">
    <source>
        <dbReference type="Proteomes" id="UP001232445"/>
    </source>
</evidence>
<proteinExistence type="predicted"/>
<organism evidence="2 3">
    <name type="scientific">Caldalkalibacillus uzonensis</name>
    <dbReference type="NCBI Taxonomy" id="353224"/>
    <lineage>
        <taxon>Bacteria</taxon>
        <taxon>Bacillati</taxon>
        <taxon>Bacillota</taxon>
        <taxon>Bacilli</taxon>
        <taxon>Bacillales</taxon>
        <taxon>Bacillaceae</taxon>
        <taxon>Caldalkalibacillus</taxon>
    </lineage>
</organism>
<evidence type="ECO:0000313" key="2">
    <source>
        <dbReference type="EMBL" id="MDQ0340250.1"/>
    </source>
</evidence>
<dbReference type="Proteomes" id="UP001232445">
    <property type="component" value="Unassembled WGS sequence"/>
</dbReference>
<reference evidence="2 3" key="1">
    <citation type="submission" date="2023-07" db="EMBL/GenBank/DDBJ databases">
        <title>Genomic Encyclopedia of Type Strains, Phase IV (KMG-IV): sequencing the most valuable type-strain genomes for metagenomic binning, comparative biology and taxonomic classification.</title>
        <authorList>
            <person name="Goeker M."/>
        </authorList>
    </citation>
    <scope>NUCLEOTIDE SEQUENCE [LARGE SCALE GENOMIC DNA]</scope>
    <source>
        <strain evidence="2 3">DSM 17740</strain>
    </source>
</reference>
<accession>A0ABU0CV47</accession>